<evidence type="ECO:0000256" key="7">
    <source>
        <dbReference type="SAM" id="SignalP"/>
    </source>
</evidence>
<dbReference type="PANTHER" id="PTHR43461:SF1">
    <property type="entry name" value="TRANSMEMBRANE PROTEIN 256"/>
    <property type="match status" value="1"/>
</dbReference>
<evidence type="ECO:0000313" key="8">
    <source>
        <dbReference type="EnsemblMetazoa" id="XP_038050362.1"/>
    </source>
</evidence>
<dbReference type="InterPro" id="IPR006696">
    <property type="entry name" value="DUF423"/>
</dbReference>
<keyword evidence="3 6" id="KW-0812">Transmembrane</keyword>
<evidence type="ECO:0000256" key="1">
    <source>
        <dbReference type="ARBA" id="ARBA00004141"/>
    </source>
</evidence>
<keyword evidence="9" id="KW-1185">Reference proteome</keyword>
<protein>
    <recommendedName>
        <fullName evidence="10">Transmembrane protein 256</fullName>
    </recommendedName>
</protein>
<feature type="signal peptide" evidence="7">
    <location>
        <begin position="1"/>
        <end position="24"/>
    </location>
</feature>
<dbReference type="Pfam" id="PF04241">
    <property type="entry name" value="DUF423"/>
    <property type="match status" value="1"/>
</dbReference>
<comment type="similarity">
    <text evidence="2">Belongs to the TMEM256 family.</text>
</comment>
<keyword evidence="7" id="KW-0732">Signal</keyword>
<accession>A0A913ZF02</accession>
<feature type="transmembrane region" description="Helical" evidence="6">
    <location>
        <begin position="72"/>
        <end position="92"/>
    </location>
</feature>
<evidence type="ECO:0008006" key="10">
    <source>
        <dbReference type="Google" id="ProtNLM"/>
    </source>
</evidence>
<proteinExistence type="inferred from homology"/>
<evidence type="ECO:0000256" key="3">
    <source>
        <dbReference type="ARBA" id="ARBA00022692"/>
    </source>
</evidence>
<evidence type="ECO:0000256" key="6">
    <source>
        <dbReference type="SAM" id="Phobius"/>
    </source>
</evidence>
<reference evidence="8" key="1">
    <citation type="submission" date="2022-11" db="UniProtKB">
        <authorList>
            <consortium name="EnsemblMetazoa"/>
        </authorList>
    </citation>
    <scope>IDENTIFICATION</scope>
</reference>
<dbReference type="PANTHER" id="PTHR43461">
    <property type="entry name" value="TRANSMEMBRANE PROTEIN 256"/>
    <property type="match status" value="1"/>
</dbReference>
<organism evidence="8 9">
    <name type="scientific">Patiria miniata</name>
    <name type="common">Bat star</name>
    <name type="synonym">Asterina miniata</name>
    <dbReference type="NCBI Taxonomy" id="46514"/>
    <lineage>
        <taxon>Eukaryota</taxon>
        <taxon>Metazoa</taxon>
        <taxon>Echinodermata</taxon>
        <taxon>Eleutherozoa</taxon>
        <taxon>Asterozoa</taxon>
        <taxon>Asteroidea</taxon>
        <taxon>Valvatacea</taxon>
        <taxon>Valvatida</taxon>
        <taxon>Asterinidae</taxon>
        <taxon>Patiria</taxon>
    </lineage>
</organism>
<name>A0A913ZF02_PATMI</name>
<dbReference type="RefSeq" id="XP_038050362.1">
    <property type="nucleotide sequence ID" value="XM_038194434.1"/>
</dbReference>
<dbReference type="EnsemblMetazoa" id="XM_038194434.1">
    <property type="protein sequence ID" value="XP_038050362.1"/>
    <property type="gene ID" value="LOC119723655"/>
</dbReference>
<dbReference type="AlphaFoldDB" id="A0A913ZF02"/>
<dbReference type="GO" id="GO:0016020">
    <property type="term" value="C:membrane"/>
    <property type="evidence" value="ECO:0007669"/>
    <property type="project" value="UniProtKB-SubCell"/>
</dbReference>
<comment type="subcellular location">
    <subcellularLocation>
        <location evidence="1">Membrane</location>
        <topology evidence="1">Multi-pass membrane protein</topology>
    </subcellularLocation>
</comment>
<evidence type="ECO:0000256" key="4">
    <source>
        <dbReference type="ARBA" id="ARBA00022989"/>
    </source>
</evidence>
<evidence type="ECO:0000256" key="5">
    <source>
        <dbReference type="ARBA" id="ARBA00023136"/>
    </source>
</evidence>
<keyword evidence="4 6" id="KW-1133">Transmembrane helix</keyword>
<keyword evidence="5 6" id="KW-0472">Membrane</keyword>
<dbReference type="Proteomes" id="UP000887568">
    <property type="component" value="Unplaced"/>
</dbReference>
<feature type="transmembrane region" description="Helical" evidence="6">
    <location>
        <begin position="99"/>
        <end position="118"/>
    </location>
</feature>
<dbReference type="OMA" id="YHYSITG"/>
<sequence>MASSGSRAAGSLFLRLAGLSGASAVGLGAYGTHVLKPKAGIEHEKQVFDSANKYQFLHTLALLAVPLTKRPMLVGSLMVSGMTLFCVPCYYYAMTSDPALVPVAPYGGTILIVAWAAMAL</sequence>
<dbReference type="OrthoDB" id="269173at2759"/>
<evidence type="ECO:0000256" key="2">
    <source>
        <dbReference type="ARBA" id="ARBA00006208"/>
    </source>
</evidence>
<feature type="chain" id="PRO_5036835865" description="Transmembrane protein 256" evidence="7">
    <location>
        <begin position="25"/>
        <end position="120"/>
    </location>
</feature>
<evidence type="ECO:0000313" key="9">
    <source>
        <dbReference type="Proteomes" id="UP000887568"/>
    </source>
</evidence>
<dbReference type="GeneID" id="119723655"/>